<protein>
    <recommendedName>
        <fullName evidence="12">Nucleotide-binding protein-like</fullName>
    </recommendedName>
</protein>
<dbReference type="Proteomes" id="UP001151582">
    <property type="component" value="Unassembled WGS sequence"/>
</dbReference>
<reference evidence="13" key="1">
    <citation type="submission" date="2022-07" db="EMBL/GenBank/DDBJ databases">
        <title>Phylogenomic reconstructions and comparative analyses of Kickxellomycotina fungi.</title>
        <authorList>
            <person name="Reynolds N.K."/>
            <person name="Stajich J.E."/>
            <person name="Barry K."/>
            <person name="Grigoriev I.V."/>
            <person name="Crous P."/>
            <person name="Smith M.E."/>
        </authorList>
    </citation>
    <scope>NUCLEOTIDE SEQUENCE</scope>
    <source>
        <strain evidence="13">RSA 567</strain>
    </source>
</reference>
<dbReference type="GO" id="GO:0046872">
    <property type="term" value="F:metal ion binding"/>
    <property type="evidence" value="ECO:0007669"/>
    <property type="project" value="UniProtKB-KW"/>
</dbReference>
<evidence type="ECO:0000256" key="4">
    <source>
        <dbReference type="ARBA" id="ARBA00022723"/>
    </source>
</evidence>
<dbReference type="PANTHER" id="PTHR42961:SF2">
    <property type="entry name" value="IRON-SULFUR PROTEIN NUBPL"/>
    <property type="match status" value="1"/>
</dbReference>
<organism evidence="13 14">
    <name type="scientific">Dimargaris verticillata</name>
    <dbReference type="NCBI Taxonomy" id="2761393"/>
    <lineage>
        <taxon>Eukaryota</taxon>
        <taxon>Fungi</taxon>
        <taxon>Fungi incertae sedis</taxon>
        <taxon>Zoopagomycota</taxon>
        <taxon>Kickxellomycotina</taxon>
        <taxon>Dimargaritomycetes</taxon>
        <taxon>Dimargaritales</taxon>
        <taxon>Dimargaritaceae</taxon>
        <taxon>Dimargaris</taxon>
    </lineage>
</organism>
<comment type="cofactor">
    <cofactor evidence="1">
        <name>[4Fe-4S] cluster</name>
        <dbReference type="ChEBI" id="CHEBI:49883"/>
    </cofactor>
</comment>
<sequence length="268" mass="28772">MQRGLPEKKPIPNVKRVVLVSSAKGGVGKSTTAVNLALALNQQGQRVGILDADIFGPSLPKLMNLQNAPEVTEEGGRFQPLINYGVECMSMGFLVGDDAPIVWRGLMVMKAIQQLLYQIAWSPLDTLVIDMPPGTGDVQLSISQLVPIAGAVIITTPQELSLQDARRGIRMFQKVHIPIIGVVQNMSYFVCPNCHHESHVFGKSATAQMAEQMAIPLLAQIPLEAAICHGADEGVPVVTSHPDGPHAQVYHQLAQAVLQALDAAKIDS</sequence>
<name>A0A9W8B1M4_9FUNG</name>
<dbReference type="GO" id="GO:0005759">
    <property type="term" value="C:mitochondrial matrix"/>
    <property type="evidence" value="ECO:0007669"/>
    <property type="project" value="UniProtKB-ARBA"/>
</dbReference>
<evidence type="ECO:0000256" key="8">
    <source>
        <dbReference type="ARBA" id="ARBA00023004"/>
    </source>
</evidence>
<dbReference type="PANTHER" id="PTHR42961">
    <property type="entry name" value="IRON-SULFUR PROTEIN NUBPL"/>
    <property type="match status" value="1"/>
</dbReference>
<dbReference type="FunFam" id="3.40.50.300:FF:000709">
    <property type="entry name" value="Iron-sulfur protein NUBPL isoform X1"/>
    <property type="match status" value="1"/>
</dbReference>
<evidence type="ECO:0000256" key="11">
    <source>
        <dbReference type="ARBA" id="ARBA00024036"/>
    </source>
</evidence>
<keyword evidence="6" id="KW-0067">ATP-binding</keyword>
<evidence type="ECO:0000256" key="6">
    <source>
        <dbReference type="ARBA" id="ARBA00022840"/>
    </source>
</evidence>
<dbReference type="HAMAP" id="MF_02040">
    <property type="entry name" value="Mrp_NBP35"/>
    <property type="match status" value="1"/>
</dbReference>
<comment type="similarity">
    <text evidence="11">Belongs to the Mrp/NBP35 ATP-binding proteins family.</text>
</comment>
<evidence type="ECO:0000256" key="12">
    <source>
        <dbReference type="ARBA" id="ARBA00081370"/>
    </source>
</evidence>
<gene>
    <name evidence="13" type="ORF">H4R34_003034</name>
</gene>
<dbReference type="InterPro" id="IPR044304">
    <property type="entry name" value="NUBPL-like"/>
</dbReference>
<evidence type="ECO:0000256" key="3">
    <source>
        <dbReference type="ARBA" id="ARBA00022485"/>
    </source>
</evidence>
<comment type="subcellular location">
    <subcellularLocation>
        <location evidence="2">Mitochondrion</location>
    </subcellularLocation>
</comment>
<keyword evidence="8" id="KW-0408">Iron</keyword>
<evidence type="ECO:0000256" key="1">
    <source>
        <dbReference type="ARBA" id="ARBA00001966"/>
    </source>
</evidence>
<accession>A0A9W8B1M4</accession>
<keyword evidence="5" id="KW-0547">Nucleotide-binding</keyword>
<keyword evidence="7" id="KW-0809">Transit peptide</keyword>
<evidence type="ECO:0000256" key="10">
    <source>
        <dbReference type="ARBA" id="ARBA00023128"/>
    </source>
</evidence>
<proteinExistence type="inferred from homology"/>
<dbReference type="GO" id="GO:0140663">
    <property type="term" value="F:ATP-dependent FeS chaperone activity"/>
    <property type="evidence" value="ECO:0007669"/>
    <property type="project" value="InterPro"/>
</dbReference>
<dbReference type="EMBL" id="JANBQB010000249">
    <property type="protein sequence ID" value="KAJ1978916.1"/>
    <property type="molecule type" value="Genomic_DNA"/>
</dbReference>
<evidence type="ECO:0000313" key="14">
    <source>
        <dbReference type="Proteomes" id="UP001151582"/>
    </source>
</evidence>
<dbReference type="InterPro" id="IPR027417">
    <property type="entry name" value="P-loop_NTPase"/>
</dbReference>
<evidence type="ECO:0000313" key="13">
    <source>
        <dbReference type="EMBL" id="KAJ1978916.1"/>
    </source>
</evidence>
<dbReference type="Gene3D" id="3.40.50.300">
    <property type="entry name" value="P-loop containing nucleotide triphosphate hydrolases"/>
    <property type="match status" value="1"/>
</dbReference>
<dbReference type="GO" id="GO:0016226">
    <property type="term" value="P:iron-sulfur cluster assembly"/>
    <property type="evidence" value="ECO:0007669"/>
    <property type="project" value="InterPro"/>
</dbReference>
<dbReference type="OrthoDB" id="1741334at2759"/>
<dbReference type="InterPro" id="IPR019591">
    <property type="entry name" value="Mrp/NBP35_ATP-bd"/>
</dbReference>
<dbReference type="GO" id="GO:0051539">
    <property type="term" value="F:4 iron, 4 sulfur cluster binding"/>
    <property type="evidence" value="ECO:0007669"/>
    <property type="project" value="UniProtKB-KW"/>
</dbReference>
<dbReference type="InterPro" id="IPR033756">
    <property type="entry name" value="YlxH/NBP35"/>
</dbReference>
<evidence type="ECO:0000256" key="5">
    <source>
        <dbReference type="ARBA" id="ARBA00022741"/>
    </source>
</evidence>
<dbReference type="CDD" id="cd02037">
    <property type="entry name" value="Mrp_NBP35"/>
    <property type="match status" value="1"/>
</dbReference>
<dbReference type="GO" id="GO:0005524">
    <property type="term" value="F:ATP binding"/>
    <property type="evidence" value="ECO:0007669"/>
    <property type="project" value="UniProtKB-KW"/>
</dbReference>
<keyword evidence="3" id="KW-0004">4Fe-4S</keyword>
<keyword evidence="10" id="KW-0496">Mitochondrion</keyword>
<dbReference type="AlphaFoldDB" id="A0A9W8B1M4"/>
<evidence type="ECO:0000256" key="9">
    <source>
        <dbReference type="ARBA" id="ARBA00023014"/>
    </source>
</evidence>
<dbReference type="GO" id="GO:0032981">
    <property type="term" value="P:mitochondrial respiratory chain complex I assembly"/>
    <property type="evidence" value="ECO:0007669"/>
    <property type="project" value="TreeGrafter"/>
</dbReference>
<comment type="caution">
    <text evidence="13">The sequence shown here is derived from an EMBL/GenBank/DDBJ whole genome shotgun (WGS) entry which is preliminary data.</text>
</comment>
<dbReference type="SUPFAM" id="SSF52540">
    <property type="entry name" value="P-loop containing nucleoside triphosphate hydrolases"/>
    <property type="match status" value="1"/>
</dbReference>
<dbReference type="Pfam" id="PF10609">
    <property type="entry name" value="ParA"/>
    <property type="match status" value="1"/>
</dbReference>
<evidence type="ECO:0000256" key="7">
    <source>
        <dbReference type="ARBA" id="ARBA00022946"/>
    </source>
</evidence>
<keyword evidence="9" id="KW-0411">Iron-sulfur</keyword>
<evidence type="ECO:0000256" key="2">
    <source>
        <dbReference type="ARBA" id="ARBA00004173"/>
    </source>
</evidence>
<keyword evidence="14" id="KW-1185">Reference proteome</keyword>
<keyword evidence="4" id="KW-0479">Metal-binding</keyword>